<keyword evidence="8 14" id="KW-1133">Transmembrane helix</keyword>
<keyword evidence="18" id="KW-1185">Reference proteome</keyword>
<keyword evidence="17" id="KW-0966">Cell projection</keyword>
<feature type="domain" description="Flagellar M-ring C-terminal" evidence="16">
    <location>
        <begin position="253"/>
        <end position="440"/>
    </location>
</feature>
<dbReference type="InterPro" id="IPR043427">
    <property type="entry name" value="YscJ/FliF"/>
</dbReference>
<evidence type="ECO:0000313" key="17">
    <source>
        <dbReference type="EMBL" id="MCU6664626.1"/>
    </source>
</evidence>
<comment type="subunit">
    <text evidence="11">The basal body constitutes a major portion of the flagellar organelle and consists of four rings (L,P,S, and M) mounted on a central rod. The M ring is integral to the inner membrane of the cell and may be connected to the flagellar rod via the S ring. The S (supramembrane ring) lies just distal to the M ring. The L and P rings lie in the outer membrane and the periplasmic space, respectively.</text>
</comment>
<keyword evidence="17" id="KW-0282">Flagellum</keyword>
<comment type="caution">
    <text evidence="17">The sequence shown here is derived from an EMBL/GenBank/DDBJ whole genome shotgun (WGS) entry which is preliminary data.</text>
</comment>
<protein>
    <recommendedName>
        <fullName evidence="5 12">Flagellar M-ring protein</fullName>
    </recommendedName>
</protein>
<evidence type="ECO:0000313" key="18">
    <source>
        <dbReference type="Proteomes" id="UP001063816"/>
    </source>
</evidence>
<evidence type="ECO:0000256" key="7">
    <source>
        <dbReference type="ARBA" id="ARBA00022692"/>
    </source>
</evidence>
<keyword evidence="10 12" id="KW-0975">Bacterial flagellum</keyword>
<dbReference type="InterPro" id="IPR006182">
    <property type="entry name" value="FliF_N_dom"/>
</dbReference>
<keyword evidence="17" id="KW-0969">Cilium</keyword>
<evidence type="ECO:0000256" key="10">
    <source>
        <dbReference type="ARBA" id="ARBA00023143"/>
    </source>
</evidence>
<name>A0A9J6Q5P2_9ENTR</name>
<feature type="region of interest" description="Disordered" evidence="13">
    <location>
        <begin position="300"/>
        <end position="374"/>
    </location>
</feature>
<organism evidence="17 18">
    <name type="scientific">Silvania hatchlandensis</name>
    <dbReference type="NCBI Taxonomy" id="2926469"/>
    <lineage>
        <taxon>Bacteria</taxon>
        <taxon>Pseudomonadati</taxon>
        <taxon>Pseudomonadota</taxon>
        <taxon>Gammaproteobacteria</taxon>
        <taxon>Enterobacterales</taxon>
        <taxon>Enterobacteriaceae</taxon>
        <taxon>Silvania</taxon>
    </lineage>
</organism>
<keyword evidence="6" id="KW-1003">Cell membrane</keyword>
<accession>A0A9J6Q5P2</accession>
<reference evidence="17" key="1">
    <citation type="submission" date="2022-05" db="EMBL/GenBank/DDBJ databases">
        <title>Description of a novel species of Leclercia; Leclercia tamurae and the Proposal for a Novel Genus Silvania gen. nov. Containing Two Novel Species Silvania hatchlandensis sp. nov. and Silvania confinis sp. nov. Isolated from the Rhizosphere of Oak.</title>
        <authorList>
            <person name="Maddock D.W."/>
            <person name="Brady C.L."/>
            <person name="Denman S."/>
            <person name="Arnold D."/>
        </authorList>
    </citation>
    <scope>NUCLEOTIDE SEQUENCE</scope>
    <source>
        <strain evidence="17">H19S6</strain>
    </source>
</reference>
<evidence type="ECO:0000256" key="13">
    <source>
        <dbReference type="SAM" id="MobiDB-lite"/>
    </source>
</evidence>
<dbReference type="InterPro" id="IPR045851">
    <property type="entry name" value="AMP-bd_C_sf"/>
</dbReference>
<dbReference type="InterPro" id="IPR013556">
    <property type="entry name" value="Flag_M-ring_C"/>
</dbReference>
<dbReference type="EMBL" id="JAMGZK010000046">
    <property type="protein sequence ID" value="MCU6664626.1"/>
    <property type="molecule type" value="Genomic_DNA"/>
</dbReference>
<feature type="compositionally biased region" description="Polar residues" evidence="13">
    <location>
        <begin position="358"/>
        <end position="369"/>
    </location>
</feature>
<dbReference type="PANTHER" id="PTHR30046">
    <property type="entry name" value="FLAGELLAR M-RING PROTEIN"/>
    <property type="match status" value="1"/>
</dbReference>
<dbReference type="Pfam" id="PF08345">
    <property type="entry name" value="YscJ_FliF_C"/>
    <property type="match status" value="1"/>
</dbReference>
<evidence type="ECO:0000256" key="1">
    <source>
        <dbReference type="ARBA" id="ARBA00003820"/>
    </source>
</evidence>
<dbReference type="PRINTS" id="PR01009">
    <property type="entry name" value="FLGMRINGFLIF"/>
</dbReference>
<dbReference type="GO" id="GO:0009431">
    <property type="term" value="C:bacterial-type flagellum basal body, MS ring"/>
    <property type="evidence" value="ECO:0007669"/>
    <property type="project" value="InterPro"/>
</dbReference>
<feature type="transmembrane region" description="Helical" evidence="14">
    <location>
        <begin position="26"/>
        <end position="46"/>
    </location>
</feature>
<dbReference type="PIRSF" id="PIRSF004862">
    <property type="entry name" value="FliF"/>
    <property type="match status" value="1"/>
</dbReference>
<gene>
    <name evidence="17" type="primary">fliF</name>
    <name evidence="17" type="ORF">M8014_09775</name>
</gene>
<evidence type="ECO:0000256" key="12">
    <source>
        <dbReference type="PIRNR" id="PIRNR004862"/>
    </source>
</evidence>
<evidence type="ECO:0000256" key="9">
    <source>
        <dbReference type="ARBA" id="ARBA00023136"/>
    </source>
</evidence>
<comment type="similarity">
    <text evidence="4 12">Belongs to the FliF family.</text>
</comment>
<evidence type="ECO:0000256" key="5">
    <source>
        <dbReference type="ARBA" id="ARBA00017949"/>
    </source>
</evidence>
<evidence type="ECO:0000259" key="15">
    <source>
        <dbReference type="Pfam" id="PF01514"/>
    </source>
</evidence>
<evidence type="ECO:0000256" key="6">
    <source>
        <dbReference type="ARBA" id="ARBA00022475"/>
    </source>
</evidence>
<dbReference type="NCBIfam" id="TIGR00206">
    <property type="entry name" value="fliF"/>
    <property type="match status" value="1"/>
</dbReference>
<dbReference type="Gene3D" id="3.30.300.30">
    <property type="match status" value="1"/>
</dbReference>
<evidence type="ECO:0000256" key="11">
    <source>
        <dbReference type="ARBA" id="ARBA00025936"/>
    </source>
</evidence>
<comment type="function">
    <text evidence="1 12">The M ring may be actively involved in energy transduction.</text>
</comment>
<keyword evidence="7 14" id="KW-0812">Transmembrane</keyword>
<evidence type="ECO:0000256" key="2">
    <source>
        <dbReference type="ARBA" id="ARBA00004117"/>
    </source>
</evidence>
<dbReference type="GO" id="GO:0071973">
    <property type="term" value="P:bacterial-type flagellum-dependent cell motility"/>
    <property type="evidence" value="ECO:0007669"/>
    <property type="project" value="InterPro"/>
</dbReference>
<proteinExistence type="inferred from homology"/>
<evidence type="ECO:0000256" key="14">
    <source>
        <dbReference type="SAM" id="Phobius"/>
    </source>
</evidence>
<evidence type="ECO:0000256" key="4">
    <source>
        <dbReference type="ARBA" id="ARBA00007971"/>
    </source>
</evidence>
<dbReference type="RefSeq" id="WP_271282284.1">
    <property type="nucleotide sequence ID" value="NZ_JAMGZK010000046.1"/>
</dbReference>
<keyword evidence="9 14" id="KW-0472">Membrane</keyword>
<dbReference type="Pfam" id="PF01514">
    <property type="entry name" value="YscJ_FliF"/>
    <property type="match status" value="1"/>
</dbReference>
<comment type="subcellular location">
    <subcellularLocation>
        <location evidence="2 12">Bacterial flagellum basal body</location>
    </subcellularLocation>
    <subcellularLocation>
        <location evidence="3">Cell membrane</location>
        <topology evidence="3">Multi-pass membrane protein</topology>
    </subcellularLocation>
</comment>
<dbReference type="GO" id="GO:0005886">
    <property type="term" value="C:plasma membrane"/>
    <property type="evidence" value="ECO:0007669"/>
    <property type="project" value="UniProtKB-SubCell"/>
</dbReference>
<feature type="domain" description="Flagellar M-ring N-terminal" evidence="15">
    <location>
        <begin position="47"/>
        <end position="221"/>
    </location>
</feature>
<dbReference type="AlphaFoldDB" id="A0A9J6Q5P2"/>
<dbReference type="GO" id="GO:0003774">
    <property type="term" value="F:cytoskeletal motor activity"/>
    <property type="evidence" value="ECO:0007669"/>
    <property type="project" value="InterPro"/>
</dbReference>
<sequence length="563" mass="61741">MSATATTGPQTKSLEWMSRLRANPKVPLIVAGAAAIAILVAMVLWAKQPDYRTLFSNLSDQDGGAIVTQLTQMNIPYRFADNGGALEVPADKVHELRLRLAQQGLPKGGAVGFELLDQEKFGISQFSEQVNYQRALEGELARTIETLGPLKSARVHLAMPKPSLFVREQKAPSASVTVNLQPGRALDEGQISAVVHLVSSAVAGLPPGNVTLVDQGGHLLTQSNTAGRDLNDAQLKYATDVEGRVQRRIEAILGPIVGNSNVHAQVTAQIDFANKEQTEEQYSPNGDPSRAVMRSRQLNENEQNGGNNPGGVPGALSNQPAPANAGPITTPPQNPQNGQQANAQQQQQTSTTAANSGPRTSSRNETTNYEVDRTIRHTKMNVGDIERLSVAVVVNYKTLPDGKPLPLTAEQMKQIEDLTREAMGFTEKRGDTLNVVNSPFSAVDDASGELPFWQQQAFIDQLIEAGRWLLVVIVAWLLWRKAIRPQLVRRAEEAKALKEQTMLRQETHEAVEVRLSKDEQVQQRRVNQRLGAEVMSQRIREMSDNDPRVVALVIRQWMSTENE</sequence>
<evidence type="ECO:0000256" key="8">
    <source>
        <dbReference type="ARBA" id="ARBA00022989"/>
    </source>
</evidence>
<dbReference type="InterPro" id="IPR000067">
    <property type="entry name" value="FlgMring_FliF"/>
</dbReference>
<dbReference type="PANTHER" id="PTHR30046:SF0">
    <property type="entry name" value="FLAGELLAR M-RING PROTEIN"/>
    <property type="match status" value="1"/>
</dbReference>
<evidence type="ECO:0000259" key="16">
    <source>
        <dbReference type="Pfam" id="PF08345"/>
    </source>
</evidence>
<evidence type="ECO:0000256" key="3">
    <source>
        <dbReference type="ARBA" id="ARBA00004651"/>
    </source>
</evidence>
<feature type="compositionally biased region" description="Low complexity" evidence="13">
    <location>
        <begin position="335"/>
        <end position="357"/>
    </location>
</feature>
<dbReference type="Proteomes" id="UP001063816">
    <property type="component" value="Unassembled WGS sequence"/>
</dbReference>